<comment type="catalytic activity">
    <reaction evidence="26">
        <text>13,14-dihydro-15-oxo-PGF2alpha + NADP(+) = 15-oxoprostaglandin F2alpha + NADPH + H(+)</text>
        <dbReference type="Rhea" id="RHEA:50588"/>
        <dbReference type="ChEBI" id="CHEBI:15378"/>
        <dbReference type="ChEBI" id="CHEBI:57783"/>
        <dbReference type="ChEBI" id="CHEBI:58349"/>
        <dbReference type="ChEBI" id="CHEBI:133374"/>
        <dbReference type="ChEBI" id="CHEBI:133409"/>
    </reaction>
    <physiologicalReaction direction="right-to-left" evidence="26">
        <dbReference type="Rhea" id="RHEA:50590"/>
    </physiologicalReaction>
</comment>
<gene>
    <name evidence="37" type="primary">LOC112047271</name>
</gene>
<feature type="domain" description="Alcohol dehydrogenase-like C-terminal" evidence="34">
    <location>
        <begin position="157"/>
        <end position="291"/>
    </location>
</feature>
<comment type="catalytic activity">
    <reaction evidence="24">
        <text>dodecanal + NADP(+) = (2E)-dodecenal + NADPH + H(+)</text>
        <dbReference type="Rhea" id="RHEA:50784"/>
        <dbReference type="ChEBI" id="CHEBI:15378"/>
        <dbReference type="ChEBI" id="CHEBI:27836"/>
        <dbReference type="ChEBI" id="CHEBI:57783"/>
        <dbReference type="ChEBI" id="CHEBI:58349"/>
        <dbReference type="ChEBI" id="CHEBI:133741"/>
    </reaction>
    <physiologicalReaction direction="right-to-left" evidence="24">
        <dbReference type="Rhea" id="RHEA:50786"/>
    </physiologicalReaction>
</comment>
<keyword evidence="10" id="KW-0521">NADP</keyword>
<evidence type="ECO:0000256" key="2">
    <source>
        <dbReference type="ARBA" id="ARBA00010460"/>
    </source>
</evidence>
<keyword evidence="9" id="KW-0276">Fatty acid metabolism</keyword>
<evidence type="ECO:0000256" key="13">
    <source>
        <dbReference type="ARBA" id="ARBA00023098"/>
    </source>
</evidence>
<evidence type="ECO:0000256" key="23">
    <source>
        <dbReference type="ARBA" id="ARBA00047878"/>
    </source>
</evidence>
<dbReference type="Proteomes" id="UP001652582">
    <property type="component" value="Chromosome 9"/>
</dbReference>
<evidence type="ECO:0000256" key="19">
    <source>
        <dbReference type="ARBA" id="ARBA00047461"/>
    </source>
</evidence>
<comment type="subcellular location">
    <subcellularLocation>
        <location evidence="1">Cytoplasm</location>
    </subcellularLocation>
</comment>
<evidence type="ECO:0000256" key="5">
    <source>
        <dbReference type="ARBA" id="ARBA00012410"/>
    </source>
</evidence>
<keyword evidence="14" id="KW-0379">Hydroxylation</keyword>
<evidence type="ECO:0000256" key="14">
    <source>
        <dbReference type="ARBA" id="ARBA00023278"/>
    </source>
</evidence>
<dbReference type="PANTHER" id="PTHR43205">
    <property type="entry name" value="PROSTAGLANDIN REDUCTASE"/>
    <property type="match status" value="1"/>
</dbReference>
<dbReference type="InterPro" id="IPR014190">
    <property type="entry name" value="PTGR1"/>
</dbReference>
<dbReference type="InterPro" id="IPR041694">
    <property type="entry name" value="ADH_N_2"/>
</dbReference>
<evidence type="ECO:0000256" key="17">
    <source>
        <dbReference type="ARBA" id="ARBA00032297"/>
    </source>
</evidence>
<evidence type="ECO:0000256" key="26">
    <source>
        <dbReference type="ARBA" id="ARBA00048290"/>
    </source>
</evidence>
<evidence type="ECO:0000256" key="16">
    <source>
        <dbReference type="ARBA" id="ARBA00032255"/>
    </source>
</evidence>
<dbReference type="Pfam" id="PF16884">
    <property type="entry name" value="ADH_N_2"/>
    <property type="match status" value="1"/>
</dbReference>
<dbReference type="CDD" id="cd08294">
    <property type="entry name" value="leukotriene_B4_DH_like"/>
    <property type="match status" value="1"/>
</dbReference>
<comment type="catalytic activity">
    <reaction evidence="27">
        <text>4-hydroxynonanal + NADP(+) = (E)-4-hydroxynon-2-enal + NADPH + H(+)</text>
        <dbReference type="Rhea" id="RHEA:64736"/>
        <dbReference type="ChEBI" id="CHEBI:15378"/>
        <dbReference type="ChEBI" id="CHEBI:57783"/>
        <dbReference type="ChEBI" id="CHEBI:58349"/>
        <dbReference type="ChEBI" id="CHEBI:58968"/>
        <dbReference type="ChEBI" id="CHEBI:156112"/>
    </reaction>
    <physiologicalReaction direction="right-to-left" evidence="27">
        <dbReference type="Rhea" id="RHEA:64738"/>
    </physiologicalReaction>
</comment>
<proteinExistence type="inferred from homology"/>
<evidence type="ECO:0000256" key="27">
    <source>
        <dbReference type="ARBA" id="ARBA00048387"/>
    </source>
</evidence>
<evidence type="ECO:0000256" key="21">
    <source>
        <dbReference type="ARBA" id="ARBA00047742"/>
    </source>
</evidence>
<evidence type="ECO:0000256" key="6">
    <source>
        <dbReference type="ARBA" id="ARBA00020651"/>
    </source>
</evidence>
<dbReference type="SUPFAM" id="SSF50129">
    <property type="entry name" value="GroES-like"/>
    <property type="match status" value="2"/>
</dbReference>
<keyword evidence="8" id="KW-0597">Phosphoprotein</keyword>
<comment type="catalytic activity">
    <reaction evidence="25">
        <text>nonan-2-one + NADP(+) = (3E)-nonen-2-one + NADPH + H(+)</text>
        <dbReference type="Rhea" id="RHEA:50616"/>
        <dbReference type="ChEBI" id="CHEBI:15378"/>
        <dbReference type="ChEBI" id="CHEBI:57783"/>
        <dbReference type="ChEBI" id="CHEBI:58349"/>
        <dbReference type="ChEBI" id="CHEBI:77927"/>
        <dbReference type="ChEBI" id="CHEBI:133457"/>
    </reaction>
    <physiologicalReaction direction="right-to-left" evidence="25">
        <dbReference type="Rhea" id="RHEA:50618"/>
    </physiologicalReaction>
</comment>
<evidence type="ECO:0000256" key="12">
    <source>
        <dbReference type="ARBA" id="ARBA00023002"/>
    </source>
</evidence>
<dbReference type="EC" id="1.3.1.48" evidence="4"/>
<name>A0ABM3LJR0_BICAN</name>
<comment type="catalytic activity">
    <reaction evidence="19">
        <text>octanal + NADP(+) = (2E)-octenal + NADPH + H(+)</text>
        <dbReference type="Rhea" id="RHEA:50780"/>
        <dbReference type="ChEBI" id="CHEBI:15378"/>
        <dbReference type="ChEBI" id="CHEBI:17935"/>
        <dbReference type="ChEBI" id="CHEBI:57783"/>
        <dbReference type="ChEBI" id="CHEBI:58349"/>
        <dbReference type="ChEBI" id="CHEBI:61748"/>
    </reaction>
    <physiologicalReaction direction="right-to-left" evidence="19">
        <dbReference type="Rhea" id="RHEA:50782"/>
    </physiologicalReaction>
</comment>
<evidence type="ECO:0000256" key="31">
    <source>
        <dbReference type="ARBA" id="ARBA00049070"/>
    </source>
</evidence>
<evidence type="ECO:0000256" key="28">
    <source>
        <dbReference type="ARBA" id="ARBA00048591"/>
    </source>
</evidence>
<evidence type="ECO:0000256" key="30">
    <source>
        <dbReference type="ARBA" id="ARBA00049068"/>
    </source>
</evidence>
<comment type="catalytic activity">
    <reaction evidence="29">
        <text>6-trans-leukotriene B4 + NADP(+) = 12-oxo-(5S)-hydroxy-(6E,8E,10E,14Z)-eicosatetraenoate + NADPH + H(+)</text>
        <dbReference type="Rhea" id="RHEA:51204"/>
        <dbReference type="ChEBI" id="CHEBI:15378"/>
        <dbReference type="ChEBI" id="CHEBI:57783"/>
        <dbReference type="ChEBI" id="CHEBI:58349"/>
        <dbReference type="ChEBI" id="CHEBI:90723"/>
        <dbReference type="ChEBI" id="CHEBI:133974"/>
    </reaction>
    <physiologicalReaction direction="left-to-right" evidence="29">
        <dbReference type="Rhea" id="RHEA:51205"/>
    </physiologicalReaction>
</comment>
<dbReference type="InterPro" id="IPR036291">
    <property type="entry name" value="NAD(P)-bd_dom_sf"/>
</dbReference>
<evidence type="ECO:0000256" key="22">
    <source>
        <dbReference type="ARBA" id="ARBA00047871"/>
    </source>
</evidence>
<comment type="catalytic activity">
    <reaction evidence="28">
        <text>20-hydroxy-leukotriene B4 + NADP(+) = 12-oxo-20-hydroxy-leukotriene B4 + NADPH + H(+)</text>
        <dbReference type="Rhea" id="RHEA:51208"/>
        <dbReference type="ChEBI" id="CHEBI:15378"/>
        <dbReference type="ChEBI" id="CHEBI:57460"/>
        <dbReference type="ChEBI" id="CHEBI:57783"/>
        <dbReference type="ChEBI" id="CHEBI:58349"/>
        <dbReference type="ChEBI" id="CHEBI:133346"/>
    </reaction>
    <physiologicalReaction direction="left-to-right" evidence="28">
        <dbReference type="Rhea" id="RHEA:51209"/>
    </physiologicalReaction>
</comment>
<evidence type="ECO:0000256" key="24">
    <source>
        <dbReference type="ARBA" id="ARBA00047903"/>
    </source>
</evidence>
<organism evidence="36 37">
    <name type="scientific">Bicyclus anynana</name>
    <name type="common">Squinting bush brown butterfly</name>
    <dbReference type="NCBI Taxonomy" id="110368"/>
    <lineage>
        <taxon>Eukaryota</taxon>
        <taxon>Metazoa</taxon>
        <taxon>Ecdysozoa</taxon>
        <taxon>Arthropoda</taxon>
        <taxon>Hexapoda</taxon>
        <taxon>Insecta</taxon>
        <taxon>Pterygota</taxon>
        <taxon>Neoptera</taxon>
        <taxon>Endopterygota</taxon>
        <taxon>Lepidoptera</taxon>
        <taxon>Glossata</taxon>
        <taxon>Ditrysia</taxon>
        <taxon>Papilionoidea</taxon>
        <taxon>Nymphalidae</taxon>
        <taxon>Satyrinae</taxon>
        <taxon>Satyrini</taxon>
        <taxon>Mycalesina</taxon>
        <taxon>Bicyclus</taxon>
    </lineage>
</organism>
<dbReference type="InterPro" id="IPR011032">
    <property type="entry name" value="GroES-like_sf"/>
</dbReference>
<evidence type="ECO:0000256" key="3">
    <source>
        <dbReference type="ARBA" id="ARBA00011852"/>
    </source>
</evidence>
<comment type="catalytic activity">
    <reaction evidence="22">
        <text>leukotriene B4 + NADP(+) = 12-oxo-leukotriene B4 + NADPH + H(+)</text>
        <dbReference type="Rhea" id="RHEA:50608"/>
        <dbReference type="ChEBI" id="CHEBI:15378"/>
        <dbReference type="ChEBI" id="CHEBI:57461"/>
        <dbReference type="ChEBI" id="CHEBI:57783"/>
        <dbReference type="ChEBI" id="CHEBI:58349"/>
        <dbReference type="ChEBI" id="CHEBI:133309"/>
    </reaction>
    <physiologicalReaction direction="left-to-right" evidence="22">
        <dbReference type="Rhea" id="RHEA:50609"/>
    </physiologicalReaction>
</comment>
<dbReference type="Gene3D" id="3.40.50.720">
    <property type="entry name" value="NAD(P)-binding Rossmann-like Domain"/>
    <property type="match status" value="1"/>
</dbReference>
<evidence type="ECO:0000313" key="36">
    <source>
        <dbReference type="Proteomes" id="UP001652582"/>
    </source>
</evidence>
<comment type="similarity">
    <text evidence="2">Belongs to the NADP-dependent oxidoreductase L4BD family.</text>
</comment>
<dbReference type="PANTHER" id="PTHR43205:SF7">
    <property type="entry name" value="PROSTAGLANDIN REDUCTASE 1"/>
    <property type="match status" value="1"/>
</dbReference>
<evidence type="ECO:0000256" key="15">
    <source>
        <dbReference type="ARBA" id="ARBA00031851"/>
    </source>
</evidence>
<comment type="catalytic activity">
    <reaction evidence="33">
        <text>hexanal + NADP(+) = (E)-hex-2-enal + NADPH + H(+)</text>
        <dbReference type="Rhea" id="RHEA:50776"/>
        <dbReference type="ChEBI" id="CHEBI:15378"/>
        <dbReference type="ChEBI" id="CHEBI:28913"/>
        <dbReference type="ChEBI" id="CHEBI:57783"/>
        <dbReference type="ChEBI" id="CHEBI:58349"/>
        <dbReference type="ChEBI" id="CHEBI:88528"/>
    </reaction>
    <physiologicalReaction direction="right-to-left" evidence="33">
        <dbReference type="Rhea" id="RHEA:50778"/>
    </physiologicalReaction>
</comment>
<accession>A0ABM3LJR0</accession>
<dbReference type="Pfam" id="PF00107">
    <property type="entry name" value="ADH_zinc_N"/>
    <property type="match status" value="1"/>
</dbReference>
<evidence type="ECO:0000256" key="9">
    <source>
        <dbReference type="ARBA" id="ARBA00022832"/>
    </source>
</evidence>
<dbReference type="GeneID" id="112047271"/>
<keyword evidence="11" id="KW-0007">Acetylation</keyword>
<dbReference type="Gene3D" id="3.90.180.10">
    <property type="entry name" value="Medium-chain alcohol dehydrogenases, catalytic domain"/>
    <property type="match status" value="1"/>
</dbReference>
<evidence type="ECO:0000256" key="32">
    <source>
        <dbReference type="ARBA" id="ARBA00049179"/>
    </source>
</evidence>
<dbReference type="RefSeq" id="XP_052739306.1">
    <property type="nucleotide sequence ID" value="XM_052883346.1"/>
</dbReference>
<evidence type="ECO:0000256" key="8">
    <source>
        <dbReference type="ARBA" id="ARBA00022553"/>
    </source>
</evidence>
<comment type="catalytic activity">
    <reaction evidence="23">
        <text>13,14-dihydro-15-oxo-prostaglandin F1alpha + NADP(+) = 15-oxoprostaglandin F1alpha + NADPH + H(+)</text>
        <dbReference type="Rhea" id="RHEA:50592"/>
        <dbReference type="ChEBI" id="CHEBI:15378"/>
        <dbReference type="ChEBI" id="CHEBI:57783"/>
        <dbReference type="ChEBI" id="CHEBI:58349"/>
        <dbReference type="ChEBI" id="CHEBI:79072"/>
        <dbReference type="ChEBI" id="CHEBI:133411"/>
    </reaction>
    <physiologicalReaction direction="right-to-left" evidence="23">
        <dbReference type="Rhea" id="RHEA:50594"/>
    </physiologicalReaction>
</comment>
<comment type="catalytic activity">
    <reaction evidence="32">
        <text>an n-alkanal + NADP(+) = an alk-2-enal + NADPH + H(+)</text>
        <dbReference type="Rhea" id="RHEA:13737"/>
        <dbReference type="ChEBI" id="CHEBI:12834"/>
        <dbReference type="ChEBI" id="CHEBI:13757"/>
        <dbReference type="ChEBI" id="CHEBI:15378"/>
        <dbReference type="ChEBI" id="CHEBI:57783"/>
        <dbReference type="ChEBI" id="CHEBI:58349"/>
        <dbReference type="EC" id="1.3.1.74"/>
    </reaction>
    <physiologicalReaction direction="right-to-left" evidence="32">
        <dbReference type="Rhea" id="RHEA:13739"/>
    </physiologicalReaction>
</comment>
<evidence type="ECO:0000256" key="11">
    <source>
        <dbReference type="ARBA" id="ARBA00022990"/>
    </source>
</evidence>
<sequence length="334" mass="37221">MVKTRKYIVKRYFEGIPKRDDFEIVEYELPSLQDGDILLKTEWISVDPYLRLFNKMHPVPFDQFSPQIATVEESKHPKYPVGTKLLSNKGWCEYSILNMNIRDQSLGVHRLPDMNGLSSSLGVGVMGPSGVTAYFGLLEICKPVAGETVVVTVAAGAVGSIVGQIAKIKGCRVVGFTGSDEKVNWLEKELGFDKAFNYKTVDIEKSLKEATPKGIDCYFDNVGGQISSIIISQMNDFGRVSICGCISAYNEDFAKLPKATIVQVAVVTKQLKIEGFLCHRWENRFSEAYKELHQWIVSGKLKVREHVTEGFDNIFDAFLGLFSGENVGKAVVKL</sequence>
<keyword evidence="12" id="KW-0560">Oxidoreductase</keyword>
<keyword evidence="36" id="KW-1185">Reference proteome</keyword>
<dbReference type="EC" id="1.3.1.74" evidence="5"/>
<reference evidence="37" key="1">
    <citation type="submission" date="2025-08" db="UniProtKB">
        <authorList>
            <consortium name="RefSeq"/>
        </authorList>
    </citation>
    <scope>IDENTIFICATION</scope>
</reference>
<evidence type="ECO:0000259" key="34">
    <source>
        <dbReference type="Pfam" id="PF00107"/>
    </source>
</evidence>
<evidence type="ECO:0000256" key="7">
    <source>
        <dbReference type="ARBA" id="ARBA00022501"/>
    </source>
</evidence>
<protein>
    <recommendedName>
        <fullName evidence="6">Prostaglandin reductase 1</fullName>
        <ecNumber evidence="4">1.3.1.48</ecNumber>
        <ecNumber evidence="5">1.3.1.74</ecNumber>
    </recommendedName>
    <alternativeName>
        <fullName evidence="18">15-oxoprostaglandin 13-reductase</fullName>
    </alternativeName>
    <alternativeName>
        <fullName evidence="16">Dithiolethione-inducible gene 1 protein</fullName>
    </alternativeName>
    <alternativeName>
        <fullName evidence="15">Leukotriene B4 12-hydroxydehydrogenase</fullName>
    </alternativeName>
    <alternativeName>
        <fullName evidence="17">NAD(P)H-dependent alkenal/one oxidoreductase</fullName>
    </alternativeName>
</protein>
<evidence type="ECO:0000256" key="1">
    <source>
        <dbReference type="ARBA" id="ARBA00004496"/>
    </source>
</evidence>
<dbReference type="SUPFAM" id="SSF51735">
    <property type="entry name" value="NAD(P)-binding Rossmann-fold domains"/>
    <property type="match status" value="1"/>
</dbReference>
<evidence type="ECO:0000256" key="20">
    <source>
        <dbReference type="ARBA" id="ARBA00047617"/>
    </source>
</evidence>
<dbReference type="InterPro" id="IPR013149">
    <property type="entry name" value="ADH-like_C"/>
</dbReference>
<comment type="subunit">
    <text evidence="3">Monomer or homodimer.</text>
</comment>
<evidence type="ECO:0000256" key="33">
    <source>
        <dbReference type="ARBA" id="ARBA00049368"/>
    </source>
</evidence>
<evidence type="ECO:0000256" key="4">
    <source>
        <dbReference type="ARBA" id="ARBA00011981"/>
    </source>
</evidence>
<dbReference type="InterPro" id="IPR045010">
    <property type="entry name" value="MDR_fam"/>
</dbReference>
<keyword evidence="7" id="KW-0644">Prostaglandin metabolism</keyword>
<evidence type="ECO:0000256" key="18">
    <source>
        <dbReference type="ARBA" id="ARBA00033119"/>
    </source>
</evidence>
<comment type="catalytic activity">
    <reaction evidence="20">
        <text>decanal + NADP(+) = (2E)-decenal + NADPH + H(+)</text>
        <dbReference type="Rhea" id="RHEA:50612"/>
        <dbReference type="ChEBI" id="CHEBI:15378"/>
        <dbReference type="ChEBI" id="CHEBI:31457"/>
        <dbReference type="ChEBI" id="CHEBI:57783"/>
        <dbReference type="ChEBI" id="CHEBI:58349"/>
        <dbReference type="ChEBI" id="CHEBI:133455"/>
    </reaction>
    <physiologicalReaction direction="right-to-left" evidence="20">
        <dbReference type="Rhea" id="RHEA:50614"/>
    </physiologicalReaction>
</comment>
<feature type="domain" description="Oxidoreductase N-terminal" evidence="35">
    <location>
        <begin position="5"/>
        <end position="98"/>
    </location>
</feature>
<evidence type="ECO:0000313" key="37">
    <source>
        <dbReference type="RefSeq" id="XP_052739306.1"/>
    </source>
</evidence>
<comment type="catalytic activity">
    <reaction evidence="30">
        <text>(5S,12S)-dihydroxy-(6E,10E,12E,14Z)-eicosatetraenoate + NADP(+) = 12-oxo-(5S)-hydroxy-(6E,8E,10E,14Z)-eicosatetraenoate + NADPH + H(+)</text>
        <dbReference type="Rhea" id="RHEA:51212"/>
        <dbReference type="ChEBI" id="CHEBI:15378"/>
        <dbReference type="ChEBI" id="CHEBI:57783"/>
        <dbReference type="ChEBI" id="CHEBI:58349"/>
        <dbReference type="ChEBI" id="CHEBI:133974"/>
        <dbReference type="ChEBI" id="CHEBI:133975"/>
    </reaction>
    <physiologicalReaction direction="left-to-right" evidence="30">
        <dbReference type="Rhea" id="RHEA:51213"/>
    </physiologicalReaction>
</comment>
<evidence type="ECO:0000256" key="25">
    <source>
        <dbReference type="ARBA" id="ARBA00048066"/>
    </source>
</evidence>
<evidence type="ECO:0000259" key="35">
    <source>
        <dbReference type="Pfam" id="PF16884"/>
    </source>
</evidence>
<keyword evidence="13" id="KW-0443">Lipid metabolism</keyword>
<evidence type="ECO:0000256" key="29">
    <source>
        <dbReference type="ARBA" id="ARBA00048953"/>
    </source>
</evidence>
<comment type="catalytic activity">
    <reaction evidence="21">
        <text>pentan-2-one + NADP(+) = (E)-pent-3-en-2-one + NADPH + H(+)</text>
        <dbReference type="Rhea" id="RHEA:50788"/>
        <dbReference type="ChEBI" id="CHEBI:15378"/>
        <dbReference type="ChEBI" id="CHEBI:16472"/>
        <dbReference type="ChEBI" id="CHEBI:57783"/>
        <dbReference type="ChEBI" id="CHEBI:58349"/>
        <dbReference type="ChEBI" id="CHEBI:145276"/>
    </reaction>
    <physiologicalReaction direction="right-to-left" evidence="21">
        <dbReference type="Rhea" id="RHEA:50790"/>
    </physiologicalReaction>
</comment>
<comment type="catalytic activity">
    <reaction evidence="31">
        <text>13,14-dihydro-15-oxo-prostaglandin E1 + NADP(+) = 15-oxoprostaglandin E1 + NADPH + H(+)</text>
        <dbReference type="Rhea" id="RHEA:50584"/>
        <dbReference type="ChEBI" id="CHEBI:15378"/>
        <dbReference type="ChEBI" id="CHEBI:57401"/>
        <dbReference type="ChEBI" id="CHEBI:57783"/>
        <dbReference type="ChEBI" id="CHEBI:58349"/>
        <dbReference type="ChEBI" id="CHEBI:133408"/>
    </reaction>
    <physiologicalReaction direction="right-to-left" evidence="31">
        <dbReference type="Rhea" id="RHEA:50586"/>
    </physiologicalReaction>
</comment>
<evidence type="ECO:0000256" key="10">
    <source>
        <dbReference type="ARBA" id="ARBA00022857"/>
    </source>
</evidence>